<feature type="compositionally biased region" description="Basic and acidic residues" evidence="1">
    <location>
        <begin position="86"/>
        <end position="95"/>
    </location>
</feature>
<keyword evidence="3" id="KW-1185">Reference proteome</keyword>
<dbReference type="GeneID" id="81370569"/>
<comment type="caution">
    <text evidence="2">The sequence shown here is derived from an EMBL/GenBank/DDBJ whole genome shotgun (WGS) entry which is preliminary data.</text>
</comment>
<name>A0A9X0B7X7_9EURO</name>
<dbReference type="Proteomes" id="UP001147747">
    <property type="component" value="Unassembled WGS sequence"/>
</dbReference>
<evidence type="ECO:0000313" key="3">
    <source>
        <dbReference type="Proteomes" id="UP001147747"/>
    </source>
</evidence>
<dbReference type="RefSeq" id="XP_056487140.1">
    <property type="nucleotide sequence ID" value="XM_056631589.1"/>
</dbReference>
<organism evidence="2 3">
    <name type="scientific">Penicillium cosmopolitanum</name>
    <dbReference type="NCBI Taxonomy" id="1131564"/>
    <lineage>
        <taxon>Eukaryota</taxon>
        <taxon>Fungi</taxon>
        <taxon>Dikarya</taxon>
        <taxon>Ascomycota</taxon>
        <taxon>Pezizomycotina</taxon>
        <taxon>Eurotiomycetes</taxon>
        <taxon>Eurotiomycetidae</taxon>
        <taxon>Eurotiales</taxon>
        <taxon>Aspergillaceae</taxon>
        <taxon>Penicillium</taxon>
    </lineage>
</organism>
<gene>
    <name evidence="2" type="ORF">N7509_006952</name>
</gene>
<feature type="region of interest" description="Disordered" evidence="1">
    <location>
        <begin position="66"/>
        <end position="95"/>
    </location>
</feature>
<accession>A0A9X0B7X7</accession>
<proteinExistence type="predicted"/>
<dbReference type="AlphaFoldDB" id="A0A9X0B7X7"/>
<evidence type="ECO:0000313" key="2">
    <source>
        <dbReference type="EMBL" id="KAJ5391462.1"/>
    </source>
</evidence>
<dbReference type="EMBL" id="JAPZBU010000008">
    <property type="protein sequence ID" value="KAJ5391462.1"/>
    <property type="molecule type" value="Genomic_DNA"/>
</dbReference>
<reference evidence="2" key="1">
    <citation type="submission" date="2022-12" db="EMBL/GenBank/DDBJ databases">
        <authorList>
            <person name="Petersen C."/>
        </authorList>
    </citation>
    <scope>NUCLEOTIDE SEQUENCE</scope>
    <source>
        <strain evidence="2">IBT 29677</strain>
    </source>
</reference>
<protein>
    <submittedName>
        <fullName evidence="2">Uncharacterized protein</fullName>
    </submittedName>
</protein>
<evidence type="ECO:0000256" key="1">
    <source>
        <dbReference type="SAM" id="MobiDB-lite"/>
    </source>
</evidence>
<sequence>MNFIAPLLCGDIHVAHWQGPSPNSKKENLLSTIMKGSSYRYIQEKETLPHKQTREKSFIIVADQEVPPEIDTQRRMSSDIDSESENSERELEPCY</sequence>
<reference evidence="2" key="2">
    <citation type="journal article" date="2023" name="IMA Fungus">
        <title>Comparative genomic study of the Penicillium genus elucidates a diverse pangenome and 15 lateral gene transfer events.</title>
        <authorList>
            <person name="Petersen C."/>
            <person name="Sorensen T."/>
            <person name="Nielsen M.R."/>
            <person name="Sondergaard T.E."/>
            <person name="Sorensen J.L."/>
            <person name="Fitzpatrick D.A."/>
            <person name="Frisvad J.C."/>
            <person name="Nielsen K.L."/>
        </authorList>
    </citation>
    <scope>NUCLEOTIDE SEQUENCE</scope>
    <source>
        <strain evidence="2">IBT 29677</strain>
    </source>
</reference>